<keyword evidence="2" id="KW-1185">Reference proteome</keyword>
<evidence type="ECO:0000313" key="1">
    <source>
        <dbReference type="EMBL" id="KAK2114616.1"/>
    </source>
</evidence>
<protein>
    <submittedName>
        <fullName evidence="1">Uncharacterized protein</fullName>
    </submittedName>
</protein>
<accession>A0ABQ9VZ11</accession>
<gene>
    <name evidence="1" type="ORF">P7K49_008882</name>
</gene>
<organism evidence="1 2">
    <name type="scientific">Saguinus oedipus</name>
    <name type="common">Cotton-top tamarin</name>
    <name type="synonym">Oedipomidas oedipus</name>
    <dbReference type="NCBI Taxonomy" id="9490"/>
    <lineage>
        <taxon>Eukaryota</taxon>
        <taxon>Metazoa</taxon>
        <taxon>Chordata</taxon>
        <taxon>Craniata</taxon>
        <taxon>Vertebrata</taxon>
        <taxon>Euteleostomi</taxon>
        <taxon>Mammalia</taxon>
        <taxon>Eutheria</taxon>
        <taxon>Euarchontoglires</taxon>
        <taxon>Primates</taxon>
        <taxon>Haplorrhini</taxon>
        <taxon>Platyrrhini</taxon>
        <taxon>Cebidae</taxon>
        <taxon>Callitrichinae</taxon>
        <taxon>Saguinus</taxon>
    </lineage>
</organism>
<dbReference type="EMBL" id="JASSZA010000004">
    <property type="protein sequence ID" value="KAK2114616.1"/>
    <property type="molecule type" value="Genomic_DNA"/>
</dbReference>
<comment type="caution">
    <text evidence="1">The sequence shown here is derived from an EMBL/GenBank/DDBJ whole genome shotgun (WGS) entry which is preliminary data.</text>
</comment>
<evidence type="ECO:0000313" key="2">
    <source>
        <dbReference type="Proteomes" id="UP001266305"/>
    </source>
</evidence>
<dbReference type="Proteomes" id="UP001266305">
    <property type="component" value="Unassembled WGS sequence"/>
</dbReference>
<proteinExistence type="predicted"/>
<name>A0ABQ9VZ11_SAGOE</name>
<reference evidence="1 2" key="1">
    <citation type="submission" date="2023-05" db="EMBL/GenBank/DDBJ databases">
        <title>B98-5 Cell Line De Novo Hybrid Assembly: An Optical Mapping Approach.</title>
        <authorList>
            <person name="Kananen K."/>
            <person name="Auerbach J.A."/>
            <person name="Kautto E."/>
            <person name="Blachly J.S."/>
        </authorList>
    </citation>
    <scope>NUCLEOTIDE SEQUENCE [LARGE SCALE GENOMIC DNA]</scope>
    <source>
        <strain evidence="1">B95-8</strain>
        <tissue evidence="1">Cell line</tissue>
    </source>
</reference>
<sequence>MEQQAGPSRGCHVPHHPPTPTCSTTHCFFQHSTTFPPDFRLAMGGESRDRIREMHMTSVESTSSQPHKRSNVVQQICEGSIHSLCTFHFQVYAGAVKMKDTMCITMTRQADERDKCTHDHPSSSRFQQALEVYSGRELMLNSAEPSPR</sequence>